<dbReference type="EMBL" id="JAFHLR010000020">
    <property type="protein sequence ID" value="KAG5480372.1"/>
    <property type="molecule type" value="Genomic_DNA"/>
</dbReference>
<reference evidence="2 3" key="1">
    <citation type="submission" date="2021-02" db="EMBL/GenBank/DDBJ databases">
        <title>Leishmania (Mundinia) orientalis Genome sequencing and assembly.</title>
        <authorList>
            <person name="Almutairi H."/>
            <person name="Gatherer D."/>
        </authorList>
    </citation>
    <scope>NUCLEOTIDE SEQUENCE [LARGE SCALE GENOMIC DNA]</scope>
    <source>
        <strain evidence="2">LSCM4</strain>
    </source>
</reference>
<name>A0A836GE80_9TRYP</name>
<evidence type="ECO:0000256" key="1">
    <source>
        <dbReference type="SAM" id="MobiDB-lite"/>
    </source>
</evidence>
<organism evidence="2 3">
    <name type="scientific">Leishmania orientalis</name>
    <dbReference type="NCBI Taxonomy" id="2249476"/>
    <lineage>
        <taxon>Eukaryota</taxon>
        <taxon>Discoba</taxon>
        <taxon>Euglenozoa</taxon>
        <taxon>Kinetoplastea</taxon>
        <taxon>Metakinetoplastina</taxon>
        <taxon>Trypanosomatida</taxon>
        <taxon>Trypanosomatidae</taxon>
        <taxon>Leishmaniinae</taxon>
        <taxon>Leishmania</taxon>
    </lineage>
</organism>
<dbReference type="RefSeq" id="XP_067063703.1">
    <property type="nucleotide sequence ID" value="XM_067208063.1"/>
</dbReference>
<proteinExistence type="predicted"/>
<feature type="compositionally biased region" description="Polar residues" evidence="1">
    <location>
        <begin position="106"/>
        <end position="115"/>
    </location>
</feature>
<keyword evidence="3" id="KW-1185">Reference proteome</keyword>
<dbReference type="Proteomes" id="UP000674143">
    <property type="component" value="Chromosome 20"/>
</dbReference>
<accession>A0A836GE80</accession>
<dbReference type="AlphaFoldDB" id="A0A836GE80"/>
<gene>
    <name evidence="2" type="ORF">LSCM4_06138</name>
</gene>
<feature type="region of interest" description="Disordered" evidence="1">
    <location>
        <begin position="237"/>
        <end position="264"/>
    </location>
</feature>
<dbReference type="KEGG" id="loi:92361997"/>
<protein>
    <submittedName>
        <fullName evidence="2">Uncharacterized protein</fullName>
    </submittedName>
</protein>
<feature type="compositionally biased region" description="Low complexity" evidence="1">
    <location>
        <begin position="245"/>
        <end position="260"/>
    </location>
</feature>
<comment type="caution">
    <text evidence="2">The sequence shown here is derived from an EMBL/GenBank/DDBJ whole genome shotgun (WGS) entry which is preliminary data.</text>
</comment>
<feature type="region of interest" description="Disordered" evidence="1">
    <location>
        <begin position="97"/>
        <end position="121"/>
    </location>
</feature>
<evidence type="ECO:0000313" key="3">
    <source>
        <dbReference type="Proteomes" id="UP000674143"/>
    </source>
</evidence>
<sequence>MLAAILHVLLFIAGLVGLLTIKQRRLRHIPTRRTHISRRNAEGTLWLQRFVKAILDMLQSAVAEQQAREAAEAAAARGDPSVGPPLLRQVSDAPVAKNVRGKSAASPGSNGTAYDNDTDSLHSAEVPSELPFLNALKAQLEEQISALLEDKGIASFADFRIKDWGGKPPVIKAVYLSHGGGGSGITSGSATGASASSLAAPAAPLPGGLGNLTSMDSVGAGGAAAVAQQRTAAGIPLGSPNGLGPQTQQQIPQQQQQQPQMVSPMPGSPLSYLNPMHPLAPSSISAERKGDISEDVLSTTGRPKVDLSTLPSFRYLGSGDETGAAAGRGIAGRERSLAGSAAHTAHLGGNGNPHVGADTGVPAAGLSSAVAAAGVSTSHAAGARHATDTTRSLSVLDAEIEVEYSGNFSVSLNADLPIARGRYLQVYVSLGDVRMLAAHVRLRLSLEYEPATVESPQPQPYLRGTLWLLSDPMFDAAFHTTLTQYRIRDFFVVTKLVKFFLLRFVRTKLQPSSQTAASSRPSGFHRRRAGAGVSGNVGTAPCGVALGTGAKKSTGSSTGVPDGVSEDVQCDAPDASGLSFRVQLPASVVDGGEQWWSASMRDSMSEQPAPFTSTHCVL</sequence>
<dbReference type="GeneID" id="92361997"/>
<evidence type="ECO:0000313" key="2">
    <source>
        <dbReference type="EMBL" id="KAG5480372.1"/>
    </source>
</evidence>